<feature type="signal peptide" evidence="2">
    <location>
        <begin position="1"/>
        <end position="24"/>
    </location>
</feature>
<evidence type="ECO:0000313" key="3">
    <source>
        <dbReference type="EMBL" id="MCS5479915.1"/>
    </source>
</evidence>
<keyword evidence="1" id="KW-0472">Membrane</keyword>
<evidence type="ECO:0008006" key="5">
    <source>
        <dbReference type="Google" id="ProtNLM"/>
    </source>
</evidence>
<dbReference type="EMBL" id="JANWTC010000006">
    <property type="protein sequence ID" value="MCS5479915.1"/>
    <property type="molecule type" value="Genomic_DNA"/>
</dbReference>
<dbReference type="RefSeq" id="WP_259427983.1">
    <property type="nucleotide sequence ID" value="NZ_JANWTC010000006.1"/>
</dbReference>
<keyword evidence="4" id="KW-1185">Reference proteome</keyword>
<evidence type="ECO:0000256" key="1">
    <source>
        <dbReference type="SAM" id="Phobius"/>
    </source>
</evidence>
<protein>
    <recommendedName>
        <fullName evidence="5">Secreted protein</fullName>
    </recommendedName>
</protein>
<keyword evidence="1" id="KW-0812">Transmembrane</keyword>
<feature type="transmembrane region" description="Helical" evidence="1">
    <location>
        <begin position="75"/>
        <end position="96"/>
    </location>
</feature>
<keyword evidence="1" id="KW-1133">Transmembrane helix</keyword>
<feature type="chain" id="PRO_5046939961" description="Secreted protein" evidence="2">
    <location>
        <begin position="25"/>
        <end position="97"/>
    </location>
</feature>
<sequence length="97" mass="10010">MRRTLISLTTAAALALGFTPAAQAGPSSLLPPEVNSKVQEVPAELRLGSTGAEMLSSNPSPEQQREAAILLGRDWLIGIVGVVVIGGIVQAVSAHVR</sequence>
<accession>A0ABT2FYR7</accession>
<evidence type="ECO:0000313" key="4">
    <source>
        <dbReference type="Proteomes" id="UP001205965"/>
    </source>
</evidence>
<gene>
    <name evidence="3" type="ORF">NYP18_09630</name>
</gene>
<organism evidence="3 4">
    <name type="scientific">Corynebacterium lemuris</name>
    <dbReference type="NCBI Taxonomy" id="1859292"/>
    <lineage>
        <taxon>Bacteria</taxon>
        <taxon>Bacillati</taxon>
        <taxon>Actinomycetota</taxon>
        <taxon>Actinomycetes</taxon>
        <taxon>Mycobacteriales</taxon>
        <taxon>Corynebacteriaceae</taxon>
        <taxon>Corynebacterium</taxon>
    </lineage>
</organism>
<name>A0ABT2FYR7_9CORY</name>
<comment type="caution">
    <text evidence="3">The sequence shown here is derived from an EMBL/GenBank/DDBJ whole genome shotgun (WGS) entry which is preliminary data.</text>
</comment>
<keyword evidence="2" id="KW-0732">Signal</keyword>
<dbReference type="Proteomes" id="UP001205965">
    <property type="component" value="Unassembled WGS sequence"/>
</dbReference>
<proteinExistence type="predicted"/>
<reference evidence="3 4" key="1">
    <citation type="submission" date="2022-08" db="EMBL/GenBank/DDBJ databases">
        <title>YIM 101645 draft genome.</title>
        <authorList>
            <person name="Chen X."/>
        </authorList>
    </citation>
    <scope>NUCLEOTIDE SEQUENCE [LARGE SCALE GENOMIC DNA]</scope>
    <source>
        <strain evidence="3 4">YIM 101645</strain>
    </source>
</reference>
<evidence type="ECO:0000256" key="2">
    <source>
        <dbReference type="SAM" id="SignalP"/>
    </source>
</evidence>